<dbReference type="AlphaFoldDB" id="A0AAV9P5A7"/>
<sequence>MSTARQLDVTKQFKTFSSGARLDVLILESGGDDILEVLRDGSSDDVSRSPPRRHLYFDEKARVTVLLRTSGNKDELRKFLPQVEISLAAHATDAVPQGSGNAASASGKHDLTSRTIPGGDLEDIVVSGDYLFAIWRPSLHLPRPQVRLQRPAVYFTANLKVSRDALNASRRRAAETLESYEPLPANVLEPLHTDPAFGDSGIYLSEGRIAKSVGSNAQAQDDVKPIRGATKRAFPIVPALFTRIRCSVLPDALIASLHLEASRLITGTLTAKDVTVDVPGAQVESLCPLDEPKDAKAGDEIILLYKFAHQRRTDDPALSSVFVRVGAMLAEREGSSIDLETKWQTKVDLSSTASKPSYRWSRPLSTGSQQAPRLSLKDAAPPSMPETELKPSTGETGVVFNITAPATVSKDDTLVLDLQCINRSDRKRRFALIALRTKKTPPNGFAKEQRGSEDTRRSMETTKPEPSQRKRRLDVLDLYPDFRIGPVAPGASLETKLRYRTLTMGILDLGAIRIVDLDTRQTVDVKNLPDVIVMNSTSQEESEKSAGKQQD</sequence>
<dbReference type="EMBL" id="JAVRRT010000010">
    <property type="protein sequence ID" value="KAK5168044.1"/>
    <property type="molecule type" value="Genomic_DNA"/>
</dbReference>
<keyword evidence="4" id="KW-1185">Reference proteome</keyword>
<feature type="compositionally biased region" description="Polar residues" evidence="1">
    <location>
        <begin position="363"/>
        <end position="372"/>
    </location>
</feature>
<evidence type="ECO:0000256" key="1">
    <source>
        <dbReference type="SAM" id="MobiDB-lite"/>
    </source>
</evidence>
<evidence type="ECO:0000259" key="2">
    <source>
        <dbReference type="Pfam" id="PF12735"/>
    </source>
</evidence>
<proteinExistence type="predicted"/>
<comment type="caution">
    <text evidence="3">The sequence shown here is derived from an EMBL/GenBank/DDBJ whole genome shotgun (WGS) entry which is preliminary data.</text>
</comment>
<feature type="region of interest" description="Disordered" evidence="1">
    <location>
        <begin position="354"/>
        <end position="393"/>
    </location>
</feature>
<dbReference type="GO" id="GO:0006891">
    <property type="term" value="P:intra-Golgi vesicle-mediated transport"/>
    <property type="evidence" value="ECO:0007669"/>
    <property type="project" value="InterPro"/>
</dbReference>
<reference evidence="3 4" key="1">
    <citation type="submission" date="2023-08" db="EMBL/GenBank/DDBJ databases">
        <title>Black Yeasts Isolated from many extreme environments.</title>
        <authorList>
            <person name="Coleine C."/>
            <person name="Stajich J.E."/>
            <person name="Selbmann L."/>
        </authorList>
    </citation>
    <scope>NUCLEOTIDE SEQUENCE [LARGE SCALE GENOMIC DNA]</scope>
    <source>
        <strain evidence="3 4">CCFEE 5935</strain>
    </source>
</reference>
<dbReference type="RefSeq" id="XP_064657654.1">
    <property type="nucleotide sequence ID" value="XM_064803853.1"/>
</dbReference>
<dbReference type="PANTHER" id="PTHR28159">
    <property type="entry name" value="TRAFFICKING PROTEIN PARTICLE COMPLEX II-SPECIFIC SUBUNIT 65"/>
    <property type="match status" value="1"/>
</dbReference>
<evidence type="ECO:0000313" key="3">
    <source>
        <dbReference type="EMBL" id="KAK5168044.1"/>
    </source>
</evidence>
<name>A0AAV9P5A7_9PEZI</name>
<dbReference type="InterPro" id="IPR055420">
    <property type="entry name" value="IgD3_Trs65"/>
</dbReference>
<dbReference type="GO" id="GO:0005802">
    <property type="term" value="C:trans-Golgi network"/>
    <property type="evidence" value="ECO:0007669"/>
    <property type="project" value="TreeGrafter"/>
</dbReference>
<feature type="domain" description="Trafficking protein particle complex II-specific subunit 65 IgD3" evidence="2">
    <location>
        <begin position="388"/>
        <end position="533"/>
    </location>
</feature>
<dbReference type="GO" id="GO:1990071">
    <property type="term" value="C:TRAPPII protein complex"/>
    <property type="evidence" value="ECO:0007669"/>
    <property type="project" value="InterPro"/>
</dbReference>
<dbReference type="GeneID" id="89927952"/>
<protein>
    <recommendedName>
        <fullName evidence="2">Trafficking protein particle complex II-specific subunit 65 IgD3 domain-containing protein</fullName>
    </recommendedName>
</protein>
<organism evidence="3 4">
    <name type="scientific">Saxophila tyrrhenica</name>
    <dbReference type="NCBI Taxonomy" id="1690608"/>
    <lineage>
        <taxon>Eukaryota</taxon>
        <taxon>Fungi</taxon>
        <taxon>Dikarya</taxon>
        <taxon>Ascomycota</taxon>
        <taxon>Pezizomycotina</taxon>
        <taxon>Dothideomycetes</taxon>
        <taxon>Dothideomycetidae</taxon>
        <taxon>Mycosphaerellales</taxon>
        <taxon>Extremaceae</taxon>
        <taxon>Saxophila</taxon>
    </lineage>
</organism>
<feature type="region of interest" description="Disordered" evidence="1">
    <location>
        <begin position="441"/>
        <end position="470"/>
    </location>
</feature>
<accession>A0AAV9P5A7</accession>
<dbReference type="PANTHER" id="PTHR28159:SF1">
    <property type="entry name" value="TRAFFICKING PROTEIN PARTICLE COMPLEX II-SPECIFIC SUBUNIT 65"/>
    <property type="match status" value="1"/>
</dbReference>
<gene>
    <name evidence="3" type="ORF">LTR77_006612</name>
</gene>
<dbReference type="Pfam" id="PF12735">
    <property type="entry name" value="IgD3_Trs65"/>
    <property type="match status" value="1"/>
</dbReference>
<dbReference type="InterPro" id="IPR024662">
    <property type="entry name" value="Trs65"/>
</dbReference>
<dbReference type="Proteomes" id="UP001337655">
    <property type="component" value="Unassembled WGS sequence"/>
</dbReference>
<evidence type="ECO:0000313" key="4">
    <source>
        <dbReference type="Proteomes" id="UP001337655"/>
    </source>
</evidence>
<feature type="compositionally biased region" description="Basic and acidic residues" evidence="1">
    <location>
        <begin position="447"/>
        <end position="468"/>
    </location>
</feature>